<dbReference type="AlphaFoldDB" id="A0A1G2P482"/>
<gene>
    <name evidence="4" type="ORF">A3G03_00250</name>
</gene>
<dbReference type="Pfam" id="PF04041">
    <property type="entry name" value="Glyco_hydro_130"/>
    <property type="match status" value="2"/>
</dbReference>
<dbReference type="CDD" id="cd18614">
    <property type="entry name" value="GH130"/>
    <property type="match status" value="1"/>
</dbReference>
<dbReference type="EMBL" id="MHSL01000031">
    <property type="protein sequence ID" value="OHA43140.1"/>
    <property type="molecule type" value="Genomic_DNA"/>
</dbReference>
<comment type="caution">
    <text evidence="4">The sequence shown here is derived from an EMBL/GenBank/DDBJ whole genome shotgun (WGS) entry which is preliminary data.</text>
</comment>
<dbReference type="PANTHER" id="PTHR34106:SF5">
    <property type="entry name" value="GLYCOSIDASE"/>
    <property type="match status" value="1"/>
</dbReference>
<dbReference type="Proteomes" id="UP000176355">
    <property type="component" value="Unassembled WGS sequence"/>
</dbReference>
<organism evidence="4 5">
    <name type="scientific">Candidatus Taylorbacteria bacterium RIFCSPLOWO2_12_FULL_44_15c</name>
    <dbReference type="NCBI Taxonomy" id="1802333"/>
    <lineage>
        <taxon>Bacteria</taxon>
        <taxon>Candidatus Tayloriibacteriota</taxon>
    </lineage>
</organism>
<keyword evidence="1" id="KW-0328">Glycosyltransferase</keyword>
<name>A0A1G2P482_9BACT</name>
<reference evidence="4 5" key="1">
    <citation type="journal article" date="2016" name="Nat. Commun.">
        <title>Thousands of microbial genomes shed light on interconnected biogeochemical processes in an aquifer system.</title>
        <authorList>
            <person name="Anantharaman K."/>
            <person name="Brown C.T."/>
            <person name="Hug L.A."/>
            <person name="Sharon I."/>
            <person name="Castelle C.J."/>
            <person name="Probst A.J."/>
            <person name="Thomas B.C."/>
            <person name="Singh A."/>
            <person name="Wilkins M.J."/>
            <person name="Karaoz U."/>
            <person name="Brodie E.L."/>
            <person name="Williams K.H."/>
            <person name="Hubbard S.S."/>
            <person name="Banfield J.F."/>
        </authorList>
    </citation>
    <scope>NUCLEOTIDE SEQUENCE [LARGE SCALE GENOMIC DNA]</scope>
</reference>
<dbReference type="GO" id="GO:0016757">
    <property type="term" value="F:glycosyltransferase activity"/>
    <property type="evidence" value="ECO:0007669"/>
    <property type="project" value="UniProtKB-KW"/>
</dbReference>
<evidence type="ECO:0000256" key="1">
    <source>
        <dbReference type="ARBA" id="ARBA00022676"/>
    </source>
</evidence>
<evidence type="ECO:0000313" key="5">
    <source>
        <dbReference type="Proteomes" id="UP000176355"/>
    </source>
</evidence>
<protein>
    <recommendedName>
        <fullName evidence="6">Glycosidase</fullName>
    </recommendedName>
</protein>
<dbReference type="CDD" id="cd18611">
    <property type="entry name" value="GH130"/>
    <property type="match status" value="1"/>
</dbReference>
<dbReference type="InterPro" id="IPR023296">
    <property type="entry name" value="Glyco_hydro_beta-prop_sf"/>
</dbReference>
<proteinExistence type="inferred from homology"/>
<evidence type="ECO:0000256" key="2">
    <source>
        <dbReference type="ARBA" id="ARBA00022679"/>
    </source>
</evidence>
<dbReference type="Gene3D" id="2.115.10.20">
    <property type="entry name" value="Glycosyl hydrolase domain, family 43"/>
    <property type="match status" value="2"/>
</dbReference>
<comment type="similarity">
    <text evidence="3">Belongs to the glycosyl hydrolase 130 family.</text>
</comment>
<accession>A0A1G2P482</accession>
<keyword evidence="2" id="KW-0808">Transferase</keyword>
<dbReference type="SUPFAM" id="SSF75005">
    <property type="entry name" value="Arabinanase/levansucrase/invertase"/>
    <property type="match status" value="2"/>
</dbReference>
<sequence length="631" mass="70770">MFTVRRSKHNPIIAPISERPWEASGTFNCSAVKEGKKTLAVYRALSANHQVPNFPEKLSVIGLAESVDDSHFENRRPLITPEAPWERFGCEDPRITKLGDTYYIFYTALSEFPFRSEGIKTAVVKTKDFKILERHLVTPFNAKGMALFPEKIGGKLAAVFSVNTDRPPAKIAFAFFDKETDIWSTEFWNDWVKNLDEHAIDPRRSPADHVEVGAPPIKTKDGWLLLYSHIQNYFGGEALFGVEALLLDLENPRRIIGRTKGPFLVPQEKYETDGYVNNIVFPSGAILEGETLKIFYGAADTVSATAEVKLENLLAALKPDNDLVVRVGGAPILEPRKNFPWEAKAVFNPGAIELEGKIHLLYRAQAEDNTSVFGYTSSKDGEKIDERSAEPVYTPRQPFEIKKQPGNSGCEDPRLTLIDNTIYMLYTAFDGVNLPRVAATSISVKNFLAKDWRWWAKPVIISPFGVDDKDAFLFPKKVGKNYLVFHRVGLDICIDPIPSLDFTTECVKTITPIISPRKFMWDSERIGINAPAIESKIGWIVLYHGISKNHHTYRVGAILLDKKDPTKVLARTTAPIFEPEMTYEKEGLVPNVVFPCGVVVRNGVIFIYYGAADKVIGLAKTKLADLEKVFE</sequence>
<dbReference type="InterPro" id="IPR007184">
    <property type="entry name" value="Mannoside_phosphorylase"/>
</dbReference>
<dbReference type="STRING" id="1802333.A3G03_00250"/>
<dbReference type="PANTHER" id="PTHR34106">
    <property type="entry name" value="GLYCOSIDASE"/>
    <property type="match status" value="1"/>
</dbReference>
<evidence type="ECO:0008006" key="6">
    <source>
        <dbReference type="Google" id="ProtNLM"/>
    </source>
</evidence>
<evidence type="ECO:0000313" key="4">
    <source>
        <dbReference type="EMBL" id="OHA43140.1"/>
    </source>
</evidence>
<evidence type="ECO:0000256" key="3">
    <source>
        <dbReference type="ARBA" id="ARBA00024356"/>
    </source>
</evidence>